<dbReference type="STRING" id="146020.RMCB_3380"/>
<dbReference type="InterPro" id="IPR006091">
    <property type="entry name" value="Acyl-CoA_Oxase/DH_mid-dom"/>
</dbReference>
<evidence type="ECO:0000256" key="2">
    <source>
        <dbReference type="ARBA" id="ARBA00009347"/>
    </source>
</evidence>
<evidence type="ECO:0000259" key="8">
    <source>
        <dbReference type="Pfam" id="PF00441"/>
    </source>
</evidence>
<dbReference type="GO" id="GO:0003995">
    <property type="term" value="F:acyl-CoA dehydrogenase activity"/>
    <property type="evidence" value="ECO:0007669"/>
    <property type="project" value="TreeGrafter"/>
</dbReference>
<dbReference type="Pfam" id="PF02771">
    <property type="entry name" value="Acyl-CoA_dh_N"/>
    <property type="match status" value="1"/>
</dbReference>
<dbReference type="InterPro" id="IPR046373">
    <property type="entry name" value="Acyl-CoA_Oxase/DH_mid-dom_sf"/>
</dbReference>
<accession>A0A117I607</accession>
<dbReference type="FunFam" id="1.20.140.10:FF:000019">
    <property type="entry name" value="Acyl-CoA dehydrogenase"/>
    <property type="match status" value="1"/>
</dbReference>
<feature type="domain" description="Acyl-CoA oxidase/dehydrogenase middle" evidence="9">
    <location>
        <begin position="167"/>
        <end position="263"/>
    </location>
</feature>
<keyword evidence="5 7" id="KW-0560">Oxidoreductase</keyword>
<dbReference type="Gene3D" id="1.20.140.10">
    <property type="entry name" value="Butyryl-CoA Dehydrogenase, subunit A, domain 3"/>
    <property type="match status" value="2"/>
</dbReference>
<comment type="cofactor">
    <cofactor evidence="1 7">
        <name>FAD</name>
        <dbReference type="ChEBI" id="CHEBI:57692"/>
    </cofactor>
</comment>
<dbReference type="AlphaFoldDB" id="A0A117I607"/>
<gene>
    <name evidence="11" type="ORF">RMCB_3380</name>
</gene>
<feature type="domain" description="Acyl-CoA dehydrogenase/oxidase C-terminal" evidence="8">
    <location>
        <begin position="275"/>
        <end position="433"/>
    </location>
</feature>
<evidence type="ECO:0000313" key="11">
    <source>
        <dbReference type="EMBL" id="GAS89284.1"/>
    </source>
</evidence>
<dbReference type="OrthoDB" id="8876745at2"/>
<evidence type="ECO:0000313" key="12">
    <source>
        <dbReference type="Proteomes" id="UP000069620"/>
    </source>
</evidence>
<dbReference type="Pfam" id="PF00441">
    <property type="entry name" value="Acyl-CoA_dh_1"/>
    <property type="match status" value="1"/>
</dbReference>
<dbReference type="InterPro" id="IPR009075">
    <property type="entry name" value="AcylCo_DH/oxidase_C"/>
</dbReference>
<evidence type="ECO:0000259" key="9">
    <source>
        <dbReference type="Pfam" id="PF02770"/>
    </source>
</evidence>
<dbReference type="Proteomes" id="UP000069620">
    <property type="component" value="Unassembled WGS sequence"/>
</dbReference>
<keyword evidence="3 7" id="KW-0285">Flavoprotein</keyword>
<evidence type="ECO:0000256" key="1">
    <source>
        <dbReference type="ARBA" id="ARBA00001974"/>
    </source>
</evidence>
<feature type="domain" description="Acyl-CoA dehydrogenase/oxidase N-terminal" evidence="10">
    <location>
        <begin position="58"/>
        <end position="163"/>
    </location>
</feature>
<dbReference type="EMBL" id="BCSX01000028">
    <property type="protein sequence ID" value="GAS89284.1"/>
    <property type="molecule type" value="Genomic_DNA"/>
</dbReference>
<dbReference type="Gene3D" id="2.40.110.10">
    <property type="entry name" value="Butyryl-CoA Dehydrogenase, subunit A, domain 2"/>
    <property type="match status" value="1"/>
</dbReference>
<dbReference type="GO" id="GO:0050660">
    <property type="term" value="F:flavin adenine dinucleotide binding"/>
    <property type="evidence" value="ECO:0007669"/>
    <property type="project" value="InterPro"/>
</dbReference>
<sequence length="630" mass="69016">MTVSEEVNERQARQVAEEAREAQWHQPSFGKELFLGRLRLDLVHPHPRGPAEKVQHGEAFLARLREFCETQIDATVIEREAQIPDAVIRGLKELGAFGMKIGTEYDGLGLSQVYYNKALALVGSVHPSLGALLSAHQSIGVPQPVAMFGTEEQKRAWLPRCTREISAFLLTEPDVGSDPARLHATATPDGDDYVLNGVKLWTTNGVIADLLVVMAQVPPSEGHRGGITAFVVEAATPGIVVANRNRFMGLRGIENGLTRLTDVRVPAANRIGREGEGLRIALSTLNVGRLSLPAVCTGTAKWCLKIAREWSKERVQWGRPVGEHDAVAGKLAFIAATAYGIEAMVELAGELADAGRTDIRIEAALAKLYGSEMAWLIADELVQIRGGRGFETAESLAARGERGVPAEQVLRDMRINRIFEGSTEIMHLMLAREAVDAHLSVAGDIIDPDADLRRKAKAAAQAGKFYARWLPTLVTGKGQLRTSYSEFGTLAEHLRYVERASRKLARSTFYAMSRWQGGLEHRQRFLGRIVDIGAELFAITAACVRAQSDETNDGARDLADAFSRQARVRADQLFAQLWDNSDDSDRSLVKGVLAGRYTWLEHGIVDPSIDGPWIAQEGGAVGEDVHRHIR</sequence>
<evidence type="ECO:0000256" key="5">
    <source>
        <dbReference type="ARBA" id="ARBA00023002"/>
    </source>
</evidence>
<dbReference type="Pfam" id="PF02770">
    <property type="entry name" value="Acyl-CoA_dh_M"/>
    <property type="match status" value="1"/>
</dbReference>
<comment type="caution">
    <text evidence="11">The sequence shown here is derived from an EMBL/GenBank/DDBJ whole genome shotgun (WGS) entry which is preliminary data.</text>
</comment>
<keyword evidence="12" id="KW-1185">Reference proteome</keyword>
<evidence type="ECO:0000256" key="7">
    <source>
        <dbReference type="RuleBase" id="RU362125"/>
    </source>
</evidence>
<reference evidence="12" key="2">
    <citation type="submission" date="2016-02" db="EMBL/GenBank/DDBJ databases">
        <title>Draft genome sequence of five rapidly growing Mycobacterium species.</title>
        <authorList>
            <person name="Katahira K."/>
            <person name="Gotou Y."/>
            <person name="Iida K."/>
            <person name="Ogura Y."/>
            <person name="Hayashi T."/>
        </authorList>
    </citation>
    <scope>NUCLEOTIDE SEQUENCE [LARGE SCALE GENOMIC DNA]</scope>
    <source>
        <strain evidence="12">JCM15654</strain>
    </source>
</reference>
<comment type="catalytic activity">
    <reaction evidence="6">
        <text>a 2,3-saturated acyl-CoA + A = a 2,3-dehydroacyl-CoA + AH2</text>
        <dbReference type="Rhea" id="RHEA:48608"/>
        <dbReference type="ChEBI" id="CHEBI:13193"/>
        <dbReference type="ChEBI" id="CHEBI:17499"/>
        <dbReference type="ChEBI" id="CHEBI:60015"/>
        <dbReference type="ChEBI" id="CHEBI:65111"/>
    </reaction>
</comment>
<name>A0A117I607_9MYCO</name>
<dbReference type="RefSeq" id="WP_062829696.1">
    <property type="nucleotide sequence ID" value="NZ_BCSX01000028.1"/>
</dbReference>
<dbReference type="SUPFAM" id="SSF47203">
    <property type="entry name" value="Acyl-CoA dehydrogenase C-terminal domain-like"/>
    <property type="match status" value="1"/>
</dbReference>
<evidence type="ECO:0000259" key="10">
    <source>
        <dbReference type="Pfam" id="PF02771"/>
    </source>
</evidence>
<dbReference type="PANTHER" id="PTHR43884">
    <property type="entry name" value="ACYL-COA DEHYDROGENASE"/>
    <property type="match status" value="1"/>
</dbReference>
<reference evidence="12" key="1">
    <citation type="journal article" date="2016" name="Genome Announc.">
        <title>Draft Genome Sequences of Five Rapidly Growing Mycobacterium Species, M. thermoresistibile, M. fortuitum subsp. acetamidolyticum, M. canariasense, M. brisbanense, and M. novocastrense.</title>
        <authorList>
            <person name="Katahira K."/>
            <person name="Ogura Y."/>
            <person name="Gotoh Y."/>
            <person name="Hayashi T."/>
        </authorList>
    </citation>
    <scope>NUCLEOTIDE SEQUENCE [LARGE SCALE GENOMIC DNA]</scope>
    <source>
        <strain evidence="12">JCM15654</strain>
    </source>
</reference>
<dbReference type="FunFam" id="1.10.540.10:FF:000001">
    <property type="entry name" value="Very long-chain-specific acyl-CoA dehydrogenase, mitochondrial"/>
    <property type="match status" value="1"/>
</dbReference>
<dbReference type="Gene3D" id="1.10.540.10">
    <property type="entry name" value="Acyl-CoA dehydrogenase/oxidase, N-terminal domain"/>
    <property type="match status" value="1"/>
</dbReference>
<dbReference type="InterPro" id="IPR036250">
    <property type="entry name" value="AcylCo_DH-like_C"/>
</dbReference>
<evidence type="ECO:0000256" key="4">
    <source>
        <dbReference type="ARBA" id="ARBA00022827"/>
    </source>
</evidence>
<keyword evidence="4 7" id="KW-0274">FAD</keyword>
<dbReference type="InterPro" id="IPR009100">
    <property type="entry name" value="AcylCoA_DH/oxidase_NM_dom_sf"/>
</dbReference>
<proteinExistence type="inferred from homology"/>
<comment type="similarity">
    <text evidence="2 7">Belongs to the acyl-CoA dehydrogenase family.</text>
</comment>
<dbReference type="SUPFAM" id="SSF56645">
    <property type="entry name" value="Acyl-CoA dehydrogenase NM domain-like"/>
    <property type="match status" value="1"/>
</dbReference>
<dbReference type="InterPro" id="IPR013786">
    <property type="entry name" value="AcylCoA_DH/ox_N"/>
</dbReference>
<dbReference type="PANTHER" id="PTHR43884:SF9">
    <property type="entry name" value="COMPLEX I ASSEMBLY FACTOR ACAD9, MITOCHONDRIAL"/>
    <property type="match status" value="1"/>
</dbReference>
<dbReference type="InterPro" id="IPR037069">
    <property type="entry name" value="AcylCoA_DH/ox_N_sf"/>
</dbReference>
<organism evidence="11 12">
    <name type="scientific">Mycolicibacterium brisbanense</name>
    <dbReference type="NCBI Taxonomy" id="146020"/>
    <lineage>
        <taxon>Bacteria</taxon>
        <taxon>Bacillati</taxon>
        <taxon>Actinomycetota</taxon>
        <taxon>Actinomycetes</taxon>
        <taxon>Mycobacteriales</taxon>
        <taxon>Mycobacteriaceae</taxon>
        <taxon>Mycolicibacterium</taxon>
    </lineage>
</organism>
<evidence type="ECO:0000256" key="3">
    <source>
        <dbReference type="ARBA" id="ARBA00022630"/>
    </source>
</evidence>
<evidence type="ECO:0000256" key="6">
    <source>
        <dbReference type="ARBA" id="ARBA00052546"/>
    </source>
</evidence>
<protein>
    <submittedName>
        <fullName evidence="11">Acyl-CoA dehydrogenase fadE10</fullName>
    </submittedName>
</protein>